<dbReference type="InterPro" id="IPR036097">
    <property type="entry name" value="HisK_dim/P_sf"/>
</dbReference>
<accession>A0AA96JCT1</accession>
<dbReference type="EMBL" id="CP134880">
    <property type="protein sequence ID" value="WNM27256.1"/>
    <property type="molecule type" value="Genomic_DNA"/>
</dbReference>
<dbReference type="RefSeq" id="WP_313543201.1">
    <property type="nucleotide sequence ID" value="NZ_CP134880.1"/>
</dbReference>
<keyword evidence="6 10" id="KW-0418">Kinase</keyword>
<dbReference type="CDD" id="cd00082">
    <property type="entry name" value="HisKA"/>
    <property type="match status" value="1"/>
</dbReference>
<evidence type="ECO:0000256" key="6">
    <source>
        <dbReference type="ARBA" id="ARBA00022777"/>
    </source>
</evidence>
<proteinExistence type="predicted"/>
<dbReference type="AlphaFoldDB" id="A0AA96JCT1"/>
<dbReference type="EC" id="2.7.13.3" evidence="3"/>
<keyword evidence="8" id="KW-0472">Membrane</keyword>
<feature type="transmembrane region" description="Helical" evidence="8">
    <location>
        <begin position="74"/>
        <end position="97"/>
    </location>
</feature>
<feature type="transmembrane region" description="Helical" evidence="8">
    <location>
        <begin position="21"/>
        <end position="49"/>
    </location>
</feature>
<dbReference type="PANTHER" id="PTHR45453:SF1">
    <property type="entry name" value="PHOSPHATE REGULON SENSOR PROTEIN PHOR"/>
    <property type="match status" value="1"/>
</dbReference>
<evidence type="ECO:0000256" key="7">
    <source>
        <dbReference type="ARBA" id="ARBA00023012"/>
    </source>
</evidence>
<name>A0AA96JCT1_9MICO</name>
<dbReference type="PANTHER" id="PTHR45453">
    <property type="entry name" value="PHOSPHATE REGULON SENSOR PROTEIN PHOR"/>
    <property type="match status" value="1"/>
</dbReference>
<keyword evidence="8" id="KW-0812">Transmembrane</keyword>
<organism evidence="10">
    <name type="scientific">Demequina capsici</name>
    <dbReference type="NCBI Taxonomy" id="3075620"/>
    <lineage>
        <taxon>Bacteria</taxon>
        <taxon>Bacillati</taxon>
        <taxon>Actinomycetota</taxon>
        <taxon>Actinomycetes</taxon>
        <taxon>Micrococcales</taxon>
        <taxon>Demequinaceae</taxon>
        <taxon>Demequina</taxon>
    </lineage>
</organism>
<dbReference type="Gene3D" id="1.10.287.130">
    <property type="match status" value="1"/>
</dbReference>
<evidence type="ECO:0000256" key="3">
    <source>
        <dbReference type="ARBA" id="ARBA00012438"/>
    </source>
</evidence>
<sequence>MLPARRAQTDAPDEHAYRASVLSIGWQVAAVCAGLVVAGGALALLYVWWQTTPAQLNESHGSHDVLIYMNPVDLVVAGLIVGAGAVLCAGLAAWLIARRAIRPLDEAFRMQRRFIADASHELRTPIAVVSARAQQLAAMTPEDDERRDVVDALREDARIMSGVVDELLELASDSGATARDSAEGDDA</sequence>
<evidence type="ECO:0000256" key="8">
    <source>
        <dbReference type="SAM" id="Phobius"/>
    </source>
</evidence>
<dbReference type="InterPro" id="IPR003661">
    <property type="entry name" value="HisK_dim/P_dom"/>
</dbReference>
<dbReference type="Proteomes" id="UP001303408">
    <property type="component" value="Chromosome"/>
</dbReference>
<dbReference type="SUPFAM" id="SSF47384">
    <property type="entry name" value="Homodimeric domain of signal transducing histidine kinase"/>
    <property type="match status" value="1"/>
</dbReference>
<keyword evidence="7" id="KW-0902">Two-component regulatory system</keyword>
<dbReference type="GO" id="GO:0005886">
    <property type="term" value="C:plasma membrane"/>
    <property type="evidence" value="ECO:0007669"/>
    <property type="project" value="UniProtKB-SubCell"/>
</dbReference>
<dbReference type="KEGG" id="dcp:RN607_13780"/>
<keyword evidence="4" id="KW-0597">Phosphoprotein</keyword>
<evidence type="ECO:0000256" key="2">
    <source>
        <dbReference type="ARBA" id="ARBA00004236"/>
    </source>
</evidence>
<dbReference type="SMART" id="SM00388">
    <property type="entry name" value="HisKA"/>
    <property type="match status" value="1"/>
</dbReference>
<evidence type="ECO:0000259" key="9">
    <source>
        <dbReference type="SMART" id="SM00388"/>
    </source>
</evidence>
<comment type="subcellular location">
    <subcellularLocation>
        <location evidence="2">Cell membrane</location>
    </subcellularLocation>
</comment>
<keyword evidence="8" id="KW-1133">Transmembrane helix</keyword>
<keyword evidence="5" id="KW-0808">Transferase</keyword>
<dbReference type="Pfam" id="PF00512">
    <property type="entry name" value="HisKA"/>
    <property type="match status" value="1"/>
</dbReference>
<evidence type="ECO:0000256" key="1">
    <source>
        <dbReference type="ARBA" id="ARBA00000085"/>
    </source>
</evidence>
<gene>
    <name evidence="10" type="ORF">RN607_13780</name>
</gene>
<dbReference type="GO" id="GO:0016036">
    <property type="term" value="P:cellular response to phosphate starvation"/>
    <property type="evidence" value="ECO:0007669"/>
    <property type="project" value="TreeGrafter"/>
</dbReference>
<dbReference type="InterPro" id="IPR050351">
    <property type="entry name" value="BphY/WalK/GraS-like"/>
</dbReference>
<reference evidence="10" key="1">
    <citation type="submission" date="2023-09" db="EMBL/GenBank/DDBJ databases">
        <title>Demequina sp. a novel bacteria isolated from Capsicum annuum.</title>
        <authorList>
            <person name="Humaira Z."/>
            <person name="Lee J."/>
            <person name="Cho D."/>
        </authorList>
    </citation>
    <scope>NUCLEOTIDE SEQUENCE</scope>
    <source>
        <strain evidence="10">PMTSA13</strain>
    </source>
</reference>
<evidence type="ECO:0000256" key="5">
    <source>
        <dbReference type="ARBA" id="ARBA00022679"/>
    </source>
</evidence>
<evidence type="ECO:0000256" key="4">
    <source>
        <dbReference type="ARBA" id="ARBA00022553"/>
    </source>
</evidence>
<protein>
    <recommendedName>
        <fullName evidence="3">histidine kinase</fullName>
        <ecNumber evidence="3">2.7.13.3</ecNumber>
    </recommendedName>
</protein>
<comment type="catalytic activity">
    <reaction evidence="1">
        <text>ATP + protein L-histidine = ADP + protein N-phospho-L-histidine.</text>
        <dbReference type="EC" id="2.7.13.3"/>
    </reaction>
</comment>
<feature type="domain" description="Signal transduction histidine kinase dimerisation/phosphoacceptor" evidence="9">
    <location>
        <begin position="110"/>
        <end position="176"/>
    </location>
</feature>
<dbReference type="GO" id="GO:0000155">
    <property type="term" value="F:phosphorelay sensor kinase activity"/>
    <property type="evidence" value="ECO:0007669"/>
    <property type="project" value="InterPro"/>
</dbReference>
<evidence type="ECO:0000313" key="10">
    <source>
        <dbReference type="EMBL" id="WNM27256.1"/>
    </source>
</evidence>
<dbReference type="GO" id="GO:0004721">
    <property type="term" value="F:phosphoprotein phosphatase activity"/>
    <property type="evidence" value="ECO:0007669"/>
    <property type="project" value="TreeGrafter"/>
</dbReference>